<sequence>MVSVGAENRCRMVSAAFAVPPLPVGPVGPVRGSQSRKPEMRPAGSRLAGAGHRLLNDDVRSG</sequence>
<evidence type="ECO:0000256" key="1">
    <source>
        <dbReference type="SAM" id="MobiDB-lite"/>
    </source>
</evidence>
<keyword evidence="3" id="KW-1185">Reference proteome</keyword>
<organism evidence="2 3">
    <name type="scientific">Candidatus Protofrankia californiensis</name>
    <dbReference type="NCBI Taxonomy" id="1839754"/>
    <lineage>
        <taxon>Bacteria</taxon>
        <taxon>Bacillati</taxon>
        <taxon>Actinomycetota</taxon>
        <taxon>Actinomycetes</taxon>
        <taxon>Frankiales</taxon>
        <taxon>Frankiaceae</taxon>
        <taxon>Protofrankia</taxon>
    </lineage>
</organism>
<name>A0A1C3NWG9_9ACTN</name>
<protein>
    <submittedName>
        <fullName evidence="2">Uncharacterized protein</fullName>
    </submittedName>
</protein>
<evidence type="ECO:0000313" key="3">
    <source>
        <dbReference type="Proteomes" id="UP000199013"/>
    </source>
</evidence>
<dbReference type="AlphaFoldDB" id="A0A1C3NWG9"/>
<evidence type="ECO:0000313" key="2">
    <source>
        <dbReference type="EMBL" id="SBW20937.1"/>
    </source>
</evidence>
<dbReference type="EMBL" id="FLUV01000780">
    <property type="protein sequence ID" value="SBW20937.1"/>
    <property type="molecule type" value="Genomic_DNA"/>
</dbReference>
<gene>
    <name evidence="2" type="ORF">FDG2_1850</name>
</gene>
<proteinExistence type="predicted"/>
<accession>A0A1C3NWG9</accession>
<feature type="region of interest" description="Disordered" evidence="1">
    <location>
        <begin position="23"/>
        <end position="62"/>
    </location>
</feature>
<reference evidence="3" key="1">
    <citation type="submission" date="2016-02" db="EMBL/GenBank/DDBJ databases">
        <authorList>
            <person name="Wibberg D."/>
        </authorList>
    </citation>
    <scope>NUCLEOTIDE SEQUENCE [LARGE SCALE GENOMIC DNA]</scope>
</reference>
<dbReference type="Proteomes" id="UP000199013">
    <property type="component" value="Unassembled WGS sequence"/>
</dbReference>